<protein>
    <submittedName>
        <fullName evidence="2">Ribonuclease H-like protein</fullName>
    </submittedName>
</protein>
<evidence type="ECO:0000313" key="2">
    <source>
        <dbReference type="EMBL" id="KAH0958462.1"/>
    </source>
</evidence>
<dbReference type="RefSeq" id="XP_044715975.1">
    <property type="nucleotide sequence ID" value="XM_044868620.1"/>
</dbReference>
<feature type="compositionally biased region" description="Pro residues" evidence="1">
    <location>
        <begin position="178"/>
        <end position="189"/>
    </location>
</feature>
<organism evidence="2 3">
    <name type="scientific">Hirsutella rhossiliensis</name>
    <dbReference type="NCBI Taxonomy" id="111463"/>
    <lineage>
        <taxon>Eukaryota</taxon>
        <taxon>Fungi</taxon>
        <taxon>Dikarya</taxon>
        <taxon>Ascomycota</taxon>
        <taxon>Pezizomycotina</taxon>
        <taxon>Sordariomycetes</taxon>
        <taxon>Hypocreomycetidae</taxon>
        <taxon>Hypocreales</taxon>
        <taxon>Ophiocordycipitaceae</taxon>
        <taxon>Hirsutella</taxon>
    </lineage>
</organism>
<dbReference type="GeneID" id="68359278"/>
<evidence type="ECO:0000313" key="3">
    <source>
        <dbReference type="Proteomes" id="UP000824596"/>
    </source>
</evidence>
<dbReference type="OrthoDB" id="4927086at2759"/>
<feature type="compositionally biased region" description="Basic and acidic residues" evidence="1">
    <location>
        <begin position="83"/>
        <end position="95"/>
    </location>
</feature>
<gene>
    <name evidence="2" type="ORF">HRG_10149</name>
</gene>
<comment type="caution">
    <text evidence="2">The sequence shown here is derived from an EMBL/GenBank/DDBJ whole genome shotgun (WGS) entry which is preliminary data.</text>
</comment>
<feature type="region of interest" description="Disordered" evidence="1">
    <location>
        <begin position="166"/>
        <end position="191"/>
    </location>
</feature>
<feature type="region of interest" description="Disordered" evidence="1">
    <location>
        <begin position="1"/>
        <end position="97"/>
    </location>
</feature>
<feature type="compositionally biased region" description="Low complexity" evidence="1">
    <location>
        <begin position="24"/>
        <end position="36"/>
    </location>
</feature>
<keyword evidence="3" id="KW-1185">Reference proteome</keyword>
<feature type="compositionally biased region" description="Basic and acidic residues" evidence="1">
    <location>
        <begin position="59"/>
        <end position="73"/>
    </location>
</feature>
<proteinExistence type="predicted"/>
<accession>A0A9P8MP02</accession>
<dbReference type="Proteomes" id="UP000824596">
    <property type="component" value="Unassembled WGS sequence"/>
</dbReference>
<evidence type="ECO:0000256" key="1">
    <source>
        <dbReference type="SAM" id="MobiDB-lite"/>
    </source>
</evidence>
<dbReference type="AlphaFoldDB" id="A0A9P8MP02"/>
<dbReference type="EMBL" id="JAIZPD010000015">
    <property type="protein sequence ID" value="KAH0958462.1"/>
    <property type="molecule type" value="Genomic_DNA"/>
</dbReference>
<name>A0A9P8MP02_9HYPO</name>
<sequence>MAPNPTDQARLMPQDQEPRTPTNASGARSAPSAGPTRRPRRTARPDEPPLTTSSGNNSDKTDNGHTDADRQDDVMGDAATENETDKPDDFPEARDSSVSVAHVAERLIASQMEAQQAKLAVFRAFCTAFDQTAARFTGAPTRIGKNTNNRRNQTAAAPTYAAMARKGMAQTGGSVPAHPQPQKAPPVKPPKNDLRVFVRLGDGSPAWGHQGHAIRAHVAKTLNLGIERMPQVARVKTGWAIRVSDQEARDLLIERQGDWAACLGAVTVEGFQKWHTYAVADCPRRLTDIWGAAVDYDQAFREEVRLQTGLEPVDVREAKGRAKGSDQPTVTMIVSFESAIQRR</sequence>
<reference evidence="2" key="1">
    <citation type="submission" date="2021-09" db="EMBL/GenBank/DDBJ databases">
        <title>A high-quality genome of the endoparasitic fungus Hirsutella rhossiliensis with a comparison of Hirsutella genomes reveals transposable elements contributing to genome size variation.</title>
        <authorList>
            <person name="Lin R."/>
            <person name="Jiao Y."/>
            <person name="Sun X."/>
            <person name="Ling J."/>
            <person name="Xie B."/>
            <person name="Cheng X."/>
        </authorList>
    </citation>
    <scope>NUCLEOTIDE SEQUENCE</scope>
    <source>
        <strain evidence="2">HR02</strain>
    </source>
</reference>